<comment type="subcellular location">
    <subcellularLocation>
        <location evidence="2">Cytoplasm</location>
    </subcellularLocation>
</comment>
<dbReference type="Pfam" id="PF00625">
    <property type="entry name" value="Guanylate_kin"/>
    <property type="match status" value="1"/>
</dbReference>
<keyword evidence="6" id="KW-0963">Cytoplasm</keyword>
<evidence type="ECO:0000313" key="14">
    <source>
        <dbReference type="EMBL" id="MBO8428250.1"/>
    </source>
</evidence>
<accession>A0A9D9DK84</accession>
<keyword evidence="9" id="KW-0418">Kinase</keyword>
<dbReference type="FunFam" id="3.30.63.10:FF:000005">
    <property type="entry name" value="Guanylate kinase"/>
    <property type="match status" value="1"/>
</dbReference>
<evidence type="ECO:0000256" key="7">
    <source>
        <dbReference type="ARBA" id="ARBA00022679"/>
    </source>
</evidence>
<evidence type="ECO:0000256" key="11">
    <source>
        <dbReference type="ARBA" id="ARBA00030128"/>
    </source>
</evidence>
<comment type="similarity">
    <text evidence="3">Belongs to the guanylate kinase family.</text>
</comment>
<feature type="domain" description="Guanylate kinase-like" evidence="13">
    <location>
        <begin position="1"/>
        <end position="168"/>
    </location>
</feature>
<dbReference type="CDD" id="cd00071">
    <property type="entry name" value="GMPK"/>
    <property type="match status" value="1"/>
</dbReference>
<evidence type="ECO:0000256" key="5">
    <source>
        <dbReference type="ARBA" id="ARBA00016296"/>
    </source>
</evidence>
<dbReference type="PANTHER" id="PTHR23117">
    <property type="entry name" value="GUANYLATE KINASE-RELATED"/>
    <property type="match status" value="1"/>
</dbReference>
<dbReference type="SMART" id="SM00072">
    <property type="entry name" value="GuKc"/>
    <property type="match status" value="1"/>
</dbReference>
<proteinExistence type="inferred from homology"/>
<dbReference type="EC" id="2.7.4.8" evidence="4"/>
<dbReference type="InterPro" id="IPR020590">
    <property type="entry name" value="Guanylate_kinase_CS"/>
</dbReference>
<dbReference type="GO" id="GO:0005829">
    <property type="term" value="C:cytosol"/>
    <property type="evidence" value="ECO:0007669"/>
    <property type="project" value="TreeGrafter"/>
</dbReference>
<evidence type="ECO:0000256" key="12">
    <source>
        <dbReference type="ARBA" id="ARBA00048594"/>
    </source>
</evidence>
<dbReference type="Proteomes" id="UP000823613">
    <property type="component" value="Unassembled WGS sequence"/>
</dbReference>
<evidence type="ECO:0000256" key="3">
    <source>
        <dbReference type="ARBA" id="ARBA00005790"/>
    </source>
</evidence>
<protein>
    <recommendedName>
        <fullName evidence="5">Guanylate kinase</fullName>
        <ecNumber evidence="4">2.7.4.8</ecNumber>
    </recommendedName>
    <alternativeName>
        <fullName evidence="11">GMP kinase</fullName>
    </alternativeName>
</protein>
<dbReference type="PROSITE" id="PS50052">
    <property type="entry name" value="GUANYLATE_KINASE_2"/>
    <property type="match status" value="1"/>
</dbReference>
<evidence type="ECO:0000256" key="10">
    <source>
        <dbReference type="ARBA" id="ARBA00022840"/>
    </source>
</evidence>
<evidence type="ECO:0000256" key="8">
    <source>
        <dbReference type="ARBA" id="ARBA00022741"/>
    </source>
</evidence>
<comment type="function">
    <text evidence="1">Essential for recycling GMP and indirectly, cGMP.</text>
</comment>
<comment type="caution">
    <text evidence="14">The sequence shown here is derived from an EMBL/GenBank/DDBJ whole genome shotgun (WGS) entry which is preliminary data.</text>
</comment>
<evidence type="ECO:0000313" key="15">
    <source>
        <dbReference type="Proteomes" id="UP000823613"/>
    </source>
</evidence>
<evidence type="ECO:0000259" key="13">
    <source>
        <dbReference type="PROSITE" id="PS50052"/>
    </source>
</evidence>
<reference evidence="14" key="1">
    <citation type="submission" date="2020-10" db="EMBL/GenBank/DDBJ databases">
        <authorList>
            <person name="Gilroy R."/>
        </authorList>
    </citation>
    <scope>NUCLEOTIDE SEQUENCE</scope>
    <source>
        <strain evidence="14">11159</strain>
    </source>
</reference>
<dbReference type="InterPro" id="IPR008145">
    <property type="entry name" value="GK/Ca_channel_bsu"/>
</dbReference>
<dbReference type="SUPFAM" id="SSF52540">
    <property type="entry name" value="P-loop containing nucleoside triphosphate hydrolases"/>
    <property type="match status" value="1"/>
</dbReference>
<dbReference type="PROSITE" id="PS00856">
    <property type="entry name" value="GUANYLATE_KINASE_1"/>
    <property type="match status" value="1"/>
</dbReference>
<dbReference type="InterPro" id="IPR027417">
    <property type="entry name" value="P-loop_NTPase"/>
</dbReference>
<evidence type="ECO:0000256" key="6">
    <source>
        <dbReference type="ARBA" id="ARBA00022490"/>
    </source>
</evidence>
<evidence type="ECO:0000256" key="4">
    <source>
        <dbReference type="ARBA" id="ARBA00012961"/>
    </source>
</evidence>
<name>A0A9D9DK84_9BACL</name>
<dbReference type="Gene3D" id="3.40.50.300">
    <property type="entry name" value="P-loop containing nucleotide triphosphate hydrolases"/>
    <property type="match status" value="1"/>
</dbReference>
<evidence type="ECO:0000256" key="2">
    <source>
        <dbReference type="ARBA" id="ARBA00004496"/>
    </source>
</evidence>
<comment type="catalytic activity">
    <reaction evidence="12">
        <text>GMP + ATP = GDP + ADP</text>
        <dbReference type="Rhea" id="RHEA:20780"/>
        <dbReference type="ChEBI" id="CHEBI:30616"/>
        <dbReference type="ChEBI" id="CHEBI:58115"/>
        <dbReference type="ChEBI" id="CHEBI:58189"/>
        <dbReference type="ChEBI" id="CHEBI:456216"/>
        <dbReference type="EC" id="2.7.4.8"/>
    </reaction>
</comment>
<keyword evidence="8" id="KW-0547">Nucleotide-binding</keyword>
<dbReference type="EMBL" id="JADIMY010000130">
    <property type="protein sequence ID" value="MBO8428250.1"/>
    <property type="molecule type" value="Genomic_DNA"/>
</dbReference>
<dbReference type="GO" id="GO:0005524">
    <property type="term" value="F:ATP binding"/>
    <property type="evidence" value="ECO:0007669"/>
    <property type="project" value="UniProtKB-KW"/>
</dbReference>
<evidence type="ECO:0000256" key="9">
    <source>
        <dbReference type="ARBA" id="ARBA00022777"/>
    </source>
</evidence>
<dbReference type="PANTHER" id="PTHR23117:SF13">
    <property type="entry name" value="GUANYLATE KINASE"/>
    <property type="match status" value="1"/>
</dbReference>
<keyword evidence="10" id="KW-0067">ATP-binding</keyword>
<keyword evidence="7" id="KW-0808">Transferase</keyword>
<evidence type="ECO:0000256" key="1">
    <source>
        <dbReference type="ARBA" id="ARBA00003531"/>
    </source>
</evidence>
<dbReference type="InterPro" id="IPR008144">
    <property type="entry name" value="Guanylate_kin-like_dom"/>
</dbReference>
<dbReference type="AlphaFoldDB" id="A0A9D9DK84"/>
<gene>
    <name evidence="14" type="ORF">IAC58_06885</name>
</gene>
<organism evidence="14 15">
    <name type="scientific">Candidatus Onthovivens merdipullorum</name>
    <dbReference type="NCBI Taxonomy" id="2840889"/>
    <lineage>
        <taxon>Bacteria</taxon>
        <taxon>Bacillati</taxon>
        <taxon>Bacillota</taxon>
        <taxon>Bacilli</taxon>
        <taxon>Bacillales</taxon>
        <taxon>Candidatus Onthovivens</taxon>
    </lineage>
</organism>
<sequence length="179" mass="21036">MIILVGASASGKTEVCKELCKTYHYKKFVTTTTREKRVNEVDGVDYFFVDKDKFIEKIKNNDFIEYTKYDGNYYGSEKKEINDNSVIIVDPLGLKAFNTIKNKRFISYYLECDDNVRKERMIKRGDSIEKINERLKFDKEKFNLNLVNTTYQINTTNKSIKEIACFINKTYKTMLSSLN</sequence>
<dbReference type="GO" id="GO:0004385">
    <property type="term" value="F:GMP kinase activity"/>
    <property type="evidence" value="ECO:0007669"/>
    <property type="project" value="UniProtKB-EC"/>
</dbReference>
<reference evidence="14" key="2">
    <citation type="journal article" date="2021" name="PeerJ">
        <title>Extensive microbial diversity within the chicken gut microbiome revealed by metagenomics and culture.</title>
        <authorList>
            <person name="Gilroy R."/>
            <person name="Ravi A."/>
            <person name="Getino M."/>
            <person name="Pursley I."/>
            <person name="Horton D.L."/>
            <person name="Alikhan N.F."/>
            <person name="Baker D."/>
            <person name="Gharbi K."/>
            <person name="Hall N."/>
            <person name="Watson M."/>
            <person name="Adriaenssens E.M."/>
            <person name="Foster-Nyarko E."/>
            <person name="Jarju S."/>
            <person name="Secka A."/>
            <person name="Antonio M."/>
            <person name="Oren A."/>
            <person name="Chaudhuri R.R."/>
            <person name="La Ragione R."/>
            <person name="Hildebrand F."/>
            <person name="Pallen M.J."/>
        </authorList>
    </citation>
    <scope>NUCLEOTIDE SEQUENCE</scope>
    <source>
        <strain evidence="14">11159</strain>
    </source>
</reference>